<comment type="caution">
    <text evidence="3">The sequence shown here is derived from an EMBL/GenBank/DDBJ whole genome shotgun (WGS) entry which is preliminary data.</text>
</comment>
<evidence type="ECO:0000313" key="4">
    <source>
        <dbReference type="Proteomes" id="UP000284598"/>
    </source>
</evidence>
<dbReference type="EMBL" id="QSFD01000002">
    <property type="protein sequence ID" value="RHA19922.1"/>
    <property type="molecule type" value="Genomic_DNA"/>
</dbReference>
<dbReference type="InterPro" id="IPR006439">
    <property type="entry name" value="HAD-SF_hydro_IA"/>
</dbReference>
<dbReference type="Gene3D" id="3.40.50.1000">
    <property type="entry name" value="HAD superfamily/HAD-like"/>
    <property type="match status" value="1"/>
</dbReference>
<dbReference type="Pfam" id="PF13419">
    <property type="entry name" value="HAD_2"/>
    <property type="match status" value="1"/>
</dbReference>
<evidence type="ECO:0000313" key="2">
    <source>
        <dbReference type="EMBL" id="RHA52572.1"/>
    </source>
</evidence>
<protein>
    <submittedName>
        <fullName evidence="3">HAD family phosphatase</fullName>
    </submittedName>
</protein>
<keyword evidence="5" id="KW-1185">Reference proteome</keyword>
<evidence type="ECO:0000313" key="1">
    <source>
        <dbReference type="EMBL" id="RHA19922.1"/>
    </source>
</evidence>
<dbReference type="CDD" id="cd07505">
    <property type="entry name" value="HAD_BPGM-like"/>
    <property type="match status" value="1"/>
</dbReference>
<dbReference type="InterPro" id="IPR023198">
    <property type="entry name" value="PGP-like_dom2"/>
</dbReference>
<dbReference type="InterPro" id="IPR023214">
    <property type="entry name" value="HAD_sf"/>
</dbReference>
<evidence type="ECO:0000313" key="5">
    <source>
        <dbReference type="Proteomes" id="UP000284779"/>
    </source>
</evidence>
<dbReference type="EMBL" id="QSFO01000014">
    <property type="protein sequence ID" value="RHA52572.1"/>
    <property type="molecule type" value="Genomic_DNA"/>
</dbReference>
<dbReference type="PANTHER" id="PTHR18901">
    <property type="entry name" value="2-DEOXYGLUCOSE-6-PHOSPHATE PHOSPHATASE 2"/>
    <property type="match status" value="1"/>
</dbReference>
<dbReference type="Proteomes" id="UP000284598">
    <property type="component" value="Unassembled WGS sequence"/>
</dbReference>
<dbReference type="EMBL" id="QSFV01000047">
    <property type="protein sequence ID" value="RHA76780.1"/>
    <property type="molecule type" value="Genomic_DNA"/>
</dbReference>
<dbReference type="Gene3D" id="1.10.150.240">
    <property type="entry name" value="Putative phosphatase, domain 2"/>
    <property type="match status" value="1"/>
</dbReference>
<dbReference type="NCBIfam" id="TIGR01549">
    <property type="entry name" value="HAD-SF-IA-v1"/>
    <property type="match status" value="1"/>
</dbReference>
<name>A0A413T1K9_9FIRM</name>
<gene>
    <name evidence="3" type="ORF">DW918_10290</name>
    <name evidence="2" type="ORF">DW929_10900</name>
    <name evidence="1" type="ORF">DW944_01885</name>
</gene>
<accession>A0A413T1K9</accession>
<dbReference type="Proteomes" id="UP000285740">
    <property type="component" value="Unassembled WGS sequence"/>
</dbReference>
<evidence type="ECO:0000313" key="3">
    <source>
        <dbReference type="EMBL" id="RHA76780.1"/>
    </source>
</evidence>
<organism evidence="3 6">
    <name type="scientific">Eubacterium ventriosum</name>
    <dbReference type="NCBI Taxonomy" id="39496"/>
    <lineage>
        <taxon>Bacteria</taxon>
        <taxon>Bacillati</taxon>
        <taxon>Bacillota</taxon>
        <taxon>Clostridia</taxon>
        <taxon>Eubacteriales</taxon>
        <taxon>Eubacteriaceae</taxon>
        <taxon>Eubacterium</taxon>
    </lineage>
</organism>
<dbReference type="PANTHER" id="PTHR18901:SF38">
    <property type="entry name" value="PSEUDOURIDINE-5'-PHOSPHATASE"/>
    <property type="match status" value="1"/>
</dbReference>
<dbReference type="SUPFAM" id="SSF56784">
    <property type="entry name" value="HAD-like"/>
    <property type="match status" value="1"/>
</dbReference>
<reference evidence="4 5" key="1">
    <citation type="submission" date="2018-08" db="EMBL/GenBank/DDBJ databases">
        <title>A genome reference for cultivated species of the human gut microbiota.</title>
        <authorList>
            <person name="Zou Y."/>
            <person name="Xue W."/>
            <person name="Luo G."/>
        </authorList>
    </citation>
    <scope>NUCLEOTIDE SEQUENCE [LARGE SCALE GENOMIC DNA]</scope>
    <source>
        <strain evidence="3 6">AM42-30</strain>
        <strain evidence="2 4">AM43-2</strain>
        <strain evidence="1 5">AM44-11BH</strain>
    </source>
</reference>
<dbReference type="AlphaFoldDB" id="A0A413T1K9"/>
<proteinExistence type="predicted"/>
<dbReference type="NCBIfam" id="TIGR01509">
    <property type="entry name" value="HAD-SF-IA-v3"/>
    <property type="match status" value="1"/>
</dbReference>
<evidence type="ECO:0000313" key="6">
    <source>
        <dbReference type="Proteomes" id="UP000285740"/>
    </source>
</evidence>
<dbReference type="SFLD" id="SFLDG01129">
    <property type="entry name" value="C1.5:_HAD__Beta-PGM__Phosphata"/>
    <property type="match status" value="1"/>
</dbReference>
<dbReference type="InterPro" id="IPR036412">
    <property type="entry name" value="HAD-like_sf"/>
</dbReference>
<dbReference type="SFLD" id="SFLDS00003">
    <property type="entry name" value="Haloacid_Dehalogenase"/>
    <property type="match status" value="1"/>
</dbReference>
<dbReference type="RefSeq" id="WP_117969406.1">
    <property type="nucleotide sequence ID" value="NZ_CAUBDO010000014.1"/>
</dbReference>
<sequence length="216" mass="24194">MFKAAIFDMDGLMIDSERLTLDVYKIYMATLGLSITKEFYVTMTGRTLRDCKKLLKDEYGQDFDSDLCIEKVYSMCADKIKEEGVALKKGLIKLLTYLKENNCKTILASSSNRDKVDLIINKMKLTDYLDDSICGDEVNIGKPNPEIFLKACKKLGATPEEAVVFEDSEAGIDAAYNGNIPVICVPDMLQPSQAHKDKAEVVLEDLSQAIDYIENM</sequence>
<dbReference type="Proteomes" id="UP000284779">
    <property type="component" value="Unassembled WGS sequence"/>
</dbReference>
<dbReference type="InterPro" id="IPR041492">
    <property type="entry name" value="HAD_2"/>
</dbReference>